<sequence length="699" mass="78726">MLKSDITKEQILTALNVARKRIVELEALNTKLREKLDLITSPIISELKNDITSHEKFKEEEILYKTLLNNIPLSIMTFKSNGIINFINKFHLQIFSQGHLKEDFFIGRSIFELPGIVSAKLQDNLRPLLEGKPVYIESVYIPHTSGGGSAWQDIRGIPLFHQGQMTGGILIRENITMRKEAENSLRASEERLRIIADNTSDWEYWRGPDGHYTWVSPSCEAVSGVPAESFLGESGCKIRSLIHPDDYDAWVSHLEEVDCSHPDHREMDLRLVKPSGEIVWICHKCKPIFDAQGMYLGRRGSNRDITDRKRAELELRTAKEAAERADAVKSEFLANMSHEIRTPLNGILGMLQLLKTTAIDQEQTEYCSLALQAGDRLTRLLSDILDITKSDAGKMSIHKETFDLPEAVNQVLDIFLPTSRQNKVTLFKNFESLRHRFLIGDPLRVQQILTNLIGNAFKFTQSGNVTIDVSSLPSKHAGQTRILFTISDTGCGISDDDLGILFSPFSQVSKGYTKQHQGAGLGLEISKRLVRMMGGTMSVSSELDSGTTFYVSLPFDVDNDEHNIQESSSLQKNNTLSYKNILLVEDDDVNLVSLKILLEKSGYNIEIARNGMEALQEITNNNYDAILMDIQMPIMNGIEATTIIRNDKKFKEKSHIPIIALTAYAMPQDEQRFKLSGMDAYISKPVCLEEVRKILDSFG</sequence>
<dbReference type="EMBL" id="FOTO01000008">
    <property type="protein sequence ID" value="SFL88860.1"/>
    <property type="molecule type" value="Genomic_DNA"/>
</dbReference>
<keyword evidence="10" id="KW-1185">Reference proteome</keyword>
<evidence type="ECO:0000313" key="10">
    <source>
        <dbReference type="Proteomes" id="UP000199581"/>
    </source>
</evidence>
<feature type="modified residue" description="4-aspartylphosphate" evidence="4">
    <location>
        <position position="629"/>
    </location>
</feature>
<keyword evidence="3 4" id="KW-0597">Phosphoprotein</keyword>
<protein>
    <recommendedName>
        <fullName evidence="2">histidine kinase</fullName>
        <ecNumber evidence="2">2.7.13.3</ecNumber>
    </recommendedName>
</protein>
<dbReference type="InterPro" id="IPR001610">
    <property type="entry name" value="PAC"/>
</dbReference>
<dbReference type="Gene3D" id="3.30.450.20">
    <property type="entry name" value="PAS domain"/>
    <property type="match status" value="2"/>
</dbReference>
<dbReference type="Gene3D" id="3.30.565.10">
    <property type="entry name" value="Histidine kinase-like ATPase, C-terminal domain"/>
    <property type="match status" value="1"/>
</dbReference>
<evidence type="ECO:0000259" key="8">
    <source>
        <dbReference type="PROSITE" id="PS50113"/>
    </source>
</evidence>
<evidence type="ECO:0000259" key="5">
    <source>
        <dbReference type="PROSITE" id="PS50109"/>
    </source>
</evidence>
<evidence type="ECO:0000259" key="6">
    <source>
        <dbReference type="PROSITE" id="PS50110"/>
    </source>
</evidence>
<dbReference type="EC" id="2.7.13.3" evidence="2"/>
<dbReference type="InterPro" id="IPR004358">
    <property type="entry name" value="Sig_transdc_His_kin-like_C"/>
</dbReference>
<evidence type="ECO:0000259" key="7">
    <source>
        <dbReference type="PROSITE" id="PS50112"/>
    </source>
</evidence>
<dbReference type="GO" id="GO:0000155">
    <property type="term" value="F:phosphorelay sensor kinase activity"/>
    <property type="evidence" value="ECO:0007669"/>
    <property type="project" value="InterPro"/>
</dbReference>
<feature type="domain" description="Histidine kinase" evidence="5">
    <location>
        <begin position="335"/>
        <end position="557"/>
    </location>
</feature>
<dbReference type="InterPro" id="IPR035965">
    <property type="entry name" value="PAS-like_dom_sf"/>
</dbReference>
<dbReference type="CDD" id="cd17546">
    <property type="entry name" value="REC_hyHK_CKI1_RcsC-like"/>
    <property type="match status" value="1"/>
</dbReference>
<evidence type="ECO:0000313" key="9">
    <source>
        <dbReference type="EMBL" id="SFL88860.1"/>
    </source>
</evidence>
<feature type="domain" description="PAC" evidence="8">
    <location>
        <begin position="265"/>
        <end position="317"/>
    </location>
</feature>
<dbReference type="CDD" id="cd16922">
    <property type="entry name" value="HATPase_EvgS-ArcB-TorS-like"/>
    <property type="match status" value="1"/>
</dbReference>
<dbReference type="SUPFAM" id="SSF47384">
    <property type="entry name" value="Homodimeric domain of signal transducing histidine kinase"/>
    <property type="match status" value="1"/>
</dbReference>
<dbReference type="InterPro" id="IPR001789">
    <property type="entry name" value="Sig_transdc_resp-reg_receiver"/>
</dbReference>
<reference evidence="9 10" key="1">
    <citation type="submission" date="2016-10" db="EMBL/GenBank/DDBJ databases">
        <authorList>
            <person name="Varghese N."/>
            <person name="Submissions S."/>
        </authorList>
    </citation>
    <scope>NUCLEOTIDE SEQUENCE [LARGE SCALE GENOMIC DNA]</scope>
    <source>
        <strain evidence="9 10">DSM 1741</strain>
    </source>
</reference>
<dbReference type="PROSITE" id="PS50113">
    <property type="entry name" value="PAC"/>
    <property type="match status" value="1"/>
</dbReference>
<name>A0A8G2F517_DESNO</name>
<dbReference type="SUPFAM" id="SSF55785">
    <property type="entry name" value="PYP-like sensor domain (PAS domain)"/>
    <property type="match status" value="2"/>
</dbReference>
<dbReference type="InterPro" id="IPR003594">
    <property type="entry name" value="HATPase_dom"/>
</dbReference>
<evidence type="ECO:0000256" key="3">
    <source>
        <dbReference type="ARBA" id="ARBA00022553"/>
    </source>
</evidence>
<dbReference type="InterPro" id="IPR011006">
    <property type="entry name" value="CheY-like_superfamily"/>
</dbReference>
<dbReference type="CDD" id="cd00082">
    <property type="entry name" value="HisKA"/>
    <property type="match status" value="1"/>
</dbReference>
<dbReference type="NCBIfam" id="TIGR00229">
    <property type="entry name" value="sensory_box"/>
    <property type="match status" value="2"/>
</dbReference>
<dbReference type="Pfam" id="PF00072">
    <property type="entry name" value="Response_reg"/>
    <property type="match status" value="1"/>
</dbReference>
<dbReference type="RefSeq" id="WP_092192907.1">
    <property type="nucleotide sequence ID" value="NZ_FOTO01000008.1"/>
</dbReference>
<dbReference type="Pfam" id="PF02518">
    <property type="entry name" value="HATPase_c"/>
    <property type="match status" value="1"/>
</dbReference>
<dbReference type="Gene3D" id="1.10.287.130">
    <property type="match status" value="1"/>
</dbReference>
<evidence type="ECO:0000256" key="2">
    <source>
        <dbReference type="ARBA" id="ARBA00012438"/>
    </source>
</evidence>
<dbReference type="AlphaFoldDB" id="A0A8G2F517"/>
<dbReference type="SMART" id="SM00388">
    <property type="entry name" value="HisKA"/>
    <property type="match status" value="1"/>
</dbReference>
<dbReference type="OrthoDB" id="5438015at2"/>
<dbReference type="Pfam" id="PF00512">
    <property type="entry name" value="HisKA"/>
    <property type="match status" value="1"/>
</dbReference>
<accession>A0A8G2F517</accession>
<dbReference type="PROSITE" id="PS50112">
    <property type="entry name" value="PAS"/>
    <property type="match status" value="1"/>
</dbReference>
<dbReference type="Proteomes" id="UP000199581">
    <property type="component" value="Unassembled WGS sequence"/>
</dbReference>
<dbReference type="FunFam" id="3.30.565.10:FF:000010">
    <property type="entry name" value="Sensor histidine kinase RcsC"/>
    <property type="match status" value="1"/>
</dbReference>
<dbReference type="SMART" id="SM00387">
    <property type="entry name" value="HATPase_c"/>
    <property type="match status" value="1"/>
</dbReference>
<dbReference type="SUPFAM" id="SSF52172">
    <property type="entry name" value="CheY-like"/>
    <property type="match status" value="1"/>
</dbReference>
<dbReference type="PRINTS" id="PR00344">
    <property type="entry name" value="BCTRLSENSOR"/>
</dbReference>
<dbReference type="SMART" id="SM00086">
    <property type="entry name" value="PAC"/>
    <property type="match status" value="1"/>
</dbReference>
<dbReference type="InterPro" id="IPR000700">
    <property type="entry name" value="PAS-assoc_C"/>
</dbReference>
<feature type="domain" description="Response regulatory" evidence="6">
    <location>
        <begin position="580"/>
        <end position="699"/>
    </location>
</feature>
<dbReference type="InterPro" id="IPR013655">
    <property type="entry name" value="PAS_fold_3"/>
</dbReference>
<dbReference type="InterPro" id="IPR003661">
    <property type="entry name" value="HisK_dim/P_dom"/>
</dbReference>
<dbReference type="PANTHER" id="PTHR45339">
    <property type="entry name" value="HYBRID SIGNAL TRANSDUCTION HISTIDINE KINASE J"/>
    <property type="match status" value="1"/>
</dbReference>
<dbReference type="InterPro" id="IPR036097">
    <property type="entry name" value="HisK_dim/P_sf"/>
</dbReference>
<evidence type="ECO:0000256" key="1">
    <source>
        <dbReference type="ARBA" id="ARBA00000085"/>
    </source>
</evidence>
<dbReference type="PROSITE" id="PS50109">
    <property type="entry name" value="HIS_KIN"/>
    <property type="match status" value="1"/>
</dbReference>
<comment type="caution">
    <text evidence="9">The sequence shown here is derived from an EMBL/GenBank/DDBJ whole genome shotgun (WGS) entry which is preliminary data.</text>
</comment>
<dbReference type="InterPro" id="IPR005467">
    <property type="entry name" value="His_kinase_dom"/>
</dbReference>
<dbReference type="PANTHER" id="PTHR45339:SF3">
    <property type="entry name" value="HISTIDINE KINASE"/>
    <property type="match status" value="1"/>
</dbReference>
<gene>
    <name evidence="9" type="ORF">SAMN05421830_108130</name>
</gene>
<organism evidence="9 10">
    <name type="scientific">Desulfomicrobium norvegicum (strain DSM 1741 / NCIMB 8310)</name>
    <name type="common">Desulfovibrio baculatus (strain Norway 4)</name>
    <name type="synonym">Desulfovibrio desulfuricans (strain Norway 4)</name>
    <dbReference type="NCBI Taxonomy" id="52561"/>
    <lineage>
        <taxon>Bacteria</taxon>
        <taxon>Pseudomonadati</taxon>
        <taxon>Thermodesulfobacteriota</taxon>
        <taxon>Desulfovibrionia</taxon>
        <taxon>Desulfovibrionales</taxon>
        <taxon>Desulfomicrobiaceae</taxon>
        <taxon>Desulfomicrobium</taxon>
    </lineage>
</organism>
<dbReference type="Pfam" id="PF08447">
    <property type="entry name" value="PAS_3"/>
    <property type="match status" value="1"/>
</dbReference>
<comment type="catalytic activity">
    <reaction evidence="1">
        <text>ATP + protein L-histidine = ADP + protein N-phospho-L-histidine.</text>
        <dbReference type="EC" id="2.7.13.3"/>
    </reaction>
</comment>
<dbReference type="CDD" id="cd00130">
    <property type="entry name" value="PAS"/>
    <property type="match status" value="1"/>
</dbReference>
<dbReference type="Gene3D" id="3.40.50.2300">
    <property type="match status" value="1"/>
</dbReference>
<dbReference type="InterPro" id="IPR000014">
    <property type="entry name" value="PAS"/>
</dbReference>
<dbReference type="PROSITE" id="PS50110">
    <property type="entry name" value="RESPONSE_REGULATORY"/>
    <property type="match status" value="1"/>
</dbReference>
<proteinExistence type="predicted"/>
<evidence type="ECO:0000256" key="4">
    <source>
        <dbReference type="PROSITE-ProRule" id="PRU00169"/>
    </source>
</evidence>
<feature type="domain" description="PAS" evidence="7">
    <location>
        <begin position="188"/>
        <end position="248"/>
    </location>
</feature>
<dbReference type="SMART" id="SM00448">
    <property type="entry name" value="REC"/>
    <property type="match status" value="1"/>
</dbReference>
<dbReference type="InterPro" id="IPR036890">
    <property type="entry name" value="HATPase_C_sf"/>
</dbReference>
<dbReference type="SUPFAM" id="SSF55874">
    <property type="entry name" value="ATPase domain of HSP90 chaperone/DNA topoisomerase II/histidine kinase"/>
    <property type="match status" value="1"/>
</dbReference>